<proteinExistence type="predicted"/>
<evidence type="ECO:0000313" key="4">
    <source>
        <dbReference type="Proteomes" id="UP000446786"/>
    </source>
</evidence>
<name>A0A845AQ06_9SPHN</name>
<protein>
    <recommendedName>
        <fullName evidence="1">Flagellar motor switch protein FliN-like C-terminal domain-containing protein</fullName>
    </recommendedName>
</protein>
<dbReference type="InterPro" id="IPR036429">
    <property type="entry name" value="SpoA-like_sf"/>
</dbReference>
<dbReference type="OrthoDB" id="9783347at2"/>
<dbReference type="AlphaFoldDB" id="A0A845AQ06"/>
<dbReference type="EMBL" id="WTYE01000001">
    <property type="protein sequence ID" value="MXP30576.1"/>
    <property type="molecule type" value="Genomic_DNA"/>
</dbReference>
<evidence type="ECO:0000313" key="2">
    <source>
        <dbReference type="EMBL" id="MXP30576.1"/>
    </source>
</evidence>
<keyword evidence="4" id="KW-1185">Reference proteome</keyword>
<dbReference type="InterPro" id="IPR001543">
    <property type="entry name" value="FliN-like_C"/>
</dbReference>
<dbReference type="EMBL" id="WTYE01000001">
    <property type="protein sequence ID" value="MXP33336.1"/>
    <property type="molecule type" value="Genomic_DNA"/>
</dbReference>
<dbReference type="SUPFAM" id="SSF101801">
    <property type="entry name" value="Surface presentation of antigens (SPOA)"/>
    <property type="match status" value="1"/>
</dbReference>
<feature type="domain" description="Flagellar motor switch protein FliN-like C-terminal" evidence="1">
    <location>
        <begin position="182"/>
        <end position="227"/>
    </location>
</feature>
<evidence type="ECO:0000313" key="3">
    <source>
        <dbReference type="EMBL" id="MXP33336.1"/>
    </source>
</evidence>
<comment type="caution">
    <text evidence="2">The sequence shown here is derived from an EMBL/GenBank/DDBJ whole genome shotgun (WGS) entry which is preliminary data.</text>
</comment>
<gene>
    <name evidence="2" type="ORF">GRI94_01930</name>
    <name evidence="3" type="ORF">GRI94_16020</name>
</gene>
<dbReference type="RefSeq" id="WP_160778108.1">
    <property type="nucleotide sequence ID" value="NZ_BAAAZF010000001.1"/>
</dbReference>
<reference evidence="2 4" key="1">
    <citation type="submission" date="2019-12" db="EMBL/GenBank/DDBJ databases">
        <title>Genomic-based taxomic classification of the family Erythrobacteraceae.</title>
        <authorList>
            <person name="Xu L."/>
        </authorList>
    </citation>
    <scope>NUCLEOTIDE SEQUENCE [LARGE SCALE GENOMIC DNA]</scope>
    <source>
        <strain evidence="2 4">JCM 16677</strain>
    </source>
</reference>
<dbReference type="Gene3D" id="2.30.330.10">
    <property type="entry name" value="SpoA-like"/>
    <property type="match status" value="1"/>
</dbReference>
<dbReference type="Pfam" id="PF01052">
    <property type="entry name" value="FliMN_C"/>
    <property type="match status" value="1"/>
</dbReference>
<accession>A0A845AQ06</accession>
<organism evidence="2 4">
    <name type="scientific">Parerythrobacter jejuensis</name>
    <dbReference type="NCBI Taxonomy" id="795812"/>
    <lineage>
        <taxon>Bacteria</taxon>
        <taxon>Pseudomonadati</taxon>
        <taxon>Pseudomonadota</taxon>
        <taxon>Alphaproteobacteria</taxon>
        <taxon>Sphingomonadales</taxon>
        <taxon>Erythrobacteraceae</taxon>
        <taxon>Parerythrobacter</taxon>
    </lineage>
</organism>
<evidence type="ECO:0000259" key="1">
    <source>
        <dbReference type="Pfam" id="PF01052"/>
    </source>
</evidence>
<sequence>MGQPVPWLPASCLTSRRAVEPFERIVEGWAAEWFPTTGWQVLGSWDAVGQPDATDWAVLRDAAKLQVKGKPKAMQALALAILGSEAQTKLTDNDLRLMRRVAGRALDDLQSRIEQSLGSSQSQPSGYAVASGAIYSLLIGVVGGAQLAVECSAADLVQIVRGTFPVQQIEDPLDPRGEGYADAAVSVAAHLGATPITLEELSALDVGDVLVLDQPADAPTRLVIDGHTTDLPFAIVEQGGTITLELQDLT</sequence>
<dbReference type="Proteomes" id="UP000446786">
    <property type="component" value="Unassembled WGS sequence"/>
</dbReference>